<comment type="caution">
    <text evidence="2">The sequence shown here is derived from an EMBL/GenBank/DDBJ whole genome shotgun (WGS) entry which is preliminary data.</text>
</comment>
<dbReference type="AlphaFoldDB" id="A0A8S3YB98"/>
<keyword evidence="3" id="KW-1185">Reference proteome</keyword>
<evidence type="ECO:0000313" key="2">
    <source>
        <dbReference type="EMBL" id="CAG5053753.1"/>
    </source>
</evidence>
<dbReference type="OrthoDB" id="7486082at2759"/>
<feature type="compositionally biased region" description="Basic and acidic residues" evidence="1">
    <location>
        <begin position="54"/>
        <end position="63"/>
    </location>
</feature>
<feature type="region of interest" description="Disordered" evidence="1">
    <location>
        <begin position="1"/>
        <end position="22"/>
    </location>
</feature>
<dbReference type="Proteomes" id="UP000691718">
    <property type="component" value="Unassembled WGS sequence"/>
</dbReference>
<feature type="region of interest" description="Disordered" evidence="1">
    <location>
        <begin position="53"/>
        <end position="76"/>
    </location>
</feature>
<dbReference type="EMBL" id="CAJQZP010001557">
    <property type="protein sequence ID" value="CAG5053753.1"/>
    <property type="molecule type" value="Genomic_DNA"/>
</dbReference>
<sequence>MESHHPEDVQDSSYALKESKNKITKKIPEDYQRLARYDVVKIGASEKLIIPVKNEGKSDKETENQGNTTDPSKITQSDQEIVIALDKKKQDIGNIRKFVGQSLKKQAGKILALSSVKYPAVNTGDNVVVKIPDVDRVKADDRNIIAVIISQETEGMYKLGTKHGILNQLYAKNQFTVCKETFITVDIVPQHEVTIRQGAK</sequence>
<name>A0A8S3YB98_PARAO</name>
<feature type="compositionally biased region" description="Polar residues" evidence="1">
    <location>
        <begin position="64"/>
        <end position="76"/>
    </location>
</feature>
<gene>
    <name evidence="2" type="ORF">PAPOLLO_LOCUS25743</name>
</gene>
<organism evidence="2 3">
    <name type="scientific">Parnassius apollo</name>
    <name type="common">Apollo butterfly</name>
    <name type="synonym">Papilio apollo</name>
    <dbReference type="NCBI Taxonomy" id="110799"/>
    <lineage>
        <taxon>Eukaryota</taxon>
        <taxon>Metazoa</taxon>
        <taxon>Ecdysozoa</taxon>
        <taxon>Arthropoda</taxon>
        <taxon>Hexapoda</taxon>
        <taxon>Insecta</taxon>
        <taxon>Pterygota</taxon>
        <taxon>Neoptera</taxon>
        <taxon>Endopterygota</taxon>
        <taxon>Lepidoptera</taxon>
        <taxon>Glossata</taxon>
        <taxon>Ditrysia</taxon>
        <taxon>Papilionoidea</taxon>
        <taxon>Papilionidae</taxon>
        <taxon>Parnassiinae</taxon>
        <taxon>Parnassini</taxon>
        <taxon>Parnassius</taxon>
        <taxon>Parnassius</taxon>
    </lineage>
</organism>
<protein>
    <submittedName>
        <fullName evidence="2">(apollo) hypothetical protein</fullName>
    </submittedName>
</protein>
<evidence type="ECO:0000313" key="3">
    <source>
        <dbReference type="Proteomes" id="UP000691718"/>
    </source>
</evidence>
<proteinExistence type="predicted"/>
<reference evidence="2" key="1">
    <citation type="submission" date="2021-04" db="EMBL/GenBank/DDBJ databases">
        <authorList>
            <person name="Tunstrom K."/>
        </authorList>
    </citation>
    <scope>NUCLEOTIDE SEQUENCE</scope>
</reference>
<evidence type="ECO:0000256" key="1">
    <source>
        <dbReference type="SAM" id="MobiDB-lite"/>
    </source>
</evidence>
<accession>A0A8S3YB98</accession>